<sequence>MHTGNSKGQQTIQDHVTSLEQWRLEMNAVIDALRRESTGLKNQVAQLTQSLGNAQNPPSGFIYVQLPGQVDPNILWPTARWYDISQTYAGLFFRVLGGNSGHFGSLQYENTPRIDRIYTKNYDRLNPPRDSKLEPGRCALVGSGGRGGGWTGIDLCTSGGEIRPTNKAVKIWTRR</sequence>
<accession>A0A8J2K1P6</accession>
<proteinExistence type="predicted"/>
<evidence type="ECO:0000313" key="1">
    <source>
        <dbReference type="EMBL" id="CAG7729524.1"/>
    </source>
</evidence>
<evidence type="ECO:0000313" key="2">
    <source>
        <dbReference type="Proteomes" id="UP000708208"/>
    </source>
</evidence>
<gene>
    <name evidence="1" type="ORF">AFUS01_LOCUS18228</name>
</gene>
<dbReference type="EMBL" id="CAJVCH010179803">
    <property type="protein sequence ID" value="CAG7729524.1"/>
    <property type="molecule type" value="Genomic_DNA"/>
</dbReference>
<keyword evidence="2" id="KW-1185">Reference proteome</keyword>
<organism evidence="1 2">
    <name type="scientific">Allacma fusca</name>
    <dbReference type="NCBI Taxonomy" id="39272"/>
    <lineage>
        <taxon>Eukaryota</taxon>
        <taxon>Metazoa</taxon>
        <taxon>Ecdysozoa</taxon>
        <taxon>Arthropoda</taxon>
        <taxon>Hexapoda</taxon>
        <taxon>Collembola</taxon>
        <taxon>Symphypleona</taxon>
        <taxon>Sminthuridae</taxon>
        <taxon>Allacma</taxon>
    </lineage>
</organism>
<dbReference type="Proteomes" id="UP000708208">
    <property type="component" value="Unassembled WGS sequence"/>
</dbReference>
<protein>
    <submittedName>
        <fullName evidence="1">Uncharacterized protein</fullName>
    </submittedName>
</protein>
<reference evidence="1" key="1">
    <citation type="submission" date="2021-06" db="EMBL/GenBank/DDBJ databases">
        <authorList>
            <person name="Hodson N. C."/>
            <person name="Mongue J. A."/>
            <person name="Jaron S. K."/>
        </authorList>
    </citation>
    <scope>NUCLEOTIDE SEQUENCE</scope>
</reference>
<comment type="caution">
    <text evidence="1">The sequence shown here is derived from an EMBL/GenBank/DDBJ whole genome shotgun (WGS) entry which is preliminary data.</text>
</comment>
<dbReference type="AlphaFoldDB" id="A0A8J2K1P6"/>
<feature type="non-terminal residue" evidence="1">
    <location>
        <position position="1"/>
    </location>
</feature>
<name>A0A8J2K1P6_9HEXA</name>
<dbReference type="OrthoDB" id="6503162at2759"/>